<evidence type="ECO:0000256" key="3">
    <source>
        <dbReference type="ARBA" id="ARBA00022692"/>
    </source>
</evidence>
<dbReference type="GO" id="GO:0005737">
    <property type="term" value="C:cytoplasm"/>
    <property type="evidence" value="ECO:0007669"/>
    <property type="project" value="TreeGrafter"/>
</dbReference>
<evidence type="ECO:0000256" key="6">
    <source>
        <dbReference type="ARBA" id="ARBA00023136"/>
    </source>
</evidence>
<dbReference type="GO" id="GO:0016020">
    <property type="term" value="C:membrane"/>
    <property type="evidence" value="ECO:0007669"/>
    <property type="project" value="UniProtKB-SubCell"/>
</dbReference>
<keyword evidence="3 8" id="KW-0812">Transmembrane</keyword>
<proteinExistence type="inferred from homology"/>
<keyword evidence="13" id="KW-1185">Reference proteome</keyword>
<dbReference type="PANTHER" id="PTHR12064:SF97">
    <property type="entry name" value="METAL TRANSPORTER CNNM-5"/>
    <property type="match status" value="1"/>
</dbReference>
<protein>
    <submittedName>
        <fullName evidence="12">Metal transporter CNNM</fullName>
    </submittedName>
</protein>
<dbReference type="FunFam" id="3.10.580.10:FF:000006">
    <property type="entry name" value="DUF21 and CBS domain protein"/>
    <property type="match status" value="1"/>
</dbReference>
<dbReference type="InterPro" id="IPR044751">
    <property type="entry name" value="Ion_transp-like_CBS"/>
</dbReference>
<feature type="transmembrane region" description="Helical" evidence="9">
    <location>
        <begin position="147"/>
        <end position="171"/>
    </location>
</feature>
<dbReference type="InterPro" id="IPR002550">
    <property type="entry name" value="CNNM"/>
</dbReference>
<evidence type="ECO:0000256" key="1">
    <source>
        <dbReference type="ARBA" id="ARBA00004141"/>
    </source>
</evidence>
<dbReference type="GO" id="GO:0008340">
    <property type="term" value="P:determination of adult lifespan"/>
    <property type="evidence" value="ECO:0007669"/>
    <property type="project" value="UniProtKB-ARBA"/>
</dbReference>
<feature type="transmembrane region" description="Helical" evidence="9">
    <location>
        <begin position="36"/>
        <end position="61"/>
    </location>
</feature>
<organism evidence="12 13">
    <name type="scientific">Mytilus galloprovincialis</name>
    <name type="common">Mediterranean mussel</name>
    <dbReference type="NCBI Taxonomy" id="29158"/>
    <lineage>
        <taxon>Eukaryota</taxon>
        <taxon>Metazoa</taxon>
        <taxon>Spiralia</taxon>
        <taxon>Lophotrochozoa</taxon>
        <taxon>Mollusca</taxon>
        <taxon>Bivalvia</taxon>
        <taxon>Autobranchia</taxon>
        <taxon>Pteriomorphia</taxon>
        <taxon>Mytilida</taxon>
        <taxon>Mytiloidea</taxon>
        <taxon>Mytilidae</taxon>
        <taxon>Mytilinae</taxon>
        <taxon>Mytilus</taxon>
    </lineage>
</organism>
<evidence type="ECO:0000256" key="4">
    <source>
        <dbReference type="ARBA" id="ARBA00022737"/>
    </source>
</evidence>
<dbReference type="PROSITE" id="PS51371">
    <property type="entry name" value="CBS"/>
    <property type="match status" value="1"/>
</dbReference>
<dbReference type="GO" id="GO:0030026">
    <property type="term" value="P:intracellular manganese ion homeostasis"/>
    <property type="evidence" value="ECO:0007669"/>
    <property type="project" value="TreeGrafter"/>
</dbReference>
<dbReference type="Pfam" id="PF01595">
    <property type="entry name" value="CNNM"/>
    <property type="match status" value="1"/>
</dbReference>
<dbReference type="InterPro" id="IPR000644">
    <property type="entry name" value="CBS_dom"/>
</dbReference>
<dbReference type="SUPFAM" id="SSF54631">
    <property type="entry name" value="CBS-domain pair"/>
    <property type="match status" value="1"/>
</dbReference>
<dbReference type="EMBL" id="UYJE01000339">
    <property type="protein sequence ID" value="VDH92353.1"/>
    <property type="molecule type" value="Genomic_DNA"/>
</dbReference>
<evidence type="ECO:0000256" key="5">
    <source>
        <dbReference type="ARBA" id="ARBA00022989"/>
    </source>
</evidence>
<dbReference type="PANTHER" id="PTHR12064">
    <property type="entry name" value="METAL TRANSPORTER CNNM"/>
    <property type="match status" value="1"/>
</dbReference>
<dbReference type="Proteomes" id="UP000596742">
    <property type="component" value="Unassembled WGS sequence"/>
</dbReference>
<evidence type="ECO:0000313" key="13">
    <source>
        <dbReference type="Proteomes" id="UP000596742"/>
    </source>
</evidence>
<dbReference type="GO" id="GO:0010960">
    <property type="term" value="P:magnesium ion homeostasis"/>
    <property type="evidence" value="ECO:0007669"/>
    <property type="project" value="InterPro"/>
</dbReference>
<evidence type="ECO:0000259" key="11">
    <source>
        <dbReference type="PROSITE" id="PS51846"/>
    </source>
</evidence>
<keyword evidence="7" id="KW-0129">CBS domain</keyword>
<name>A0A8B6BLJ5_MYTGA</name>
<dbReference type="InterPro" id="IPR046342">
    <property type="entry name" value="CBS_dom_sf"/>
</dbReference>
<feature type="domain" description="CBS" evidence="10">
    <location>
        <begin position="307"/>
        <end position="371"/>
    </location>
</feature>
<evidence type="ECO:0000259" key="10">
    <source>
        <dbReference type="PROSITE" id="PS51371"/>
    </source>
</evidence>
<sequence>MSINCSCVVVSEEIIDCNGTIYQKEEQRLSYTDSEFWIYCGIYVGLVLFAGFTSGLTIGYFSLDITTIKTMTEGGNEKERKYAKKILPLLKQHHLLLVSLLLACSAAEESMPIFLDKLVSPVYAVVVSVVSVLIFAEVIPQSITAKYGLAIGATLSPLVYVLIAITCIVTWPISKVLDCLLGSDQGTFYKRSQFKVLVDLHADDGCSENGLEEPFTQDEVRIIKSTLDMKVKTTEDIIVPIDDVFMINVDDTLNKDTLKVLQEIGFSRIPIYEGNRDNIVTVLLTKTLLCLDPYQTIPIRALLSSKATRDVIFVQPDLPLFDLLYELKGPKGHLAFVKEHTRSYSLAPKIMGIITLEDLMEELLQENIVDETDVDVNIDNKLQVANTKRASISEVIEKQIRNRIQKTTTPTPKRNYRSVSVPEIDVAQFYNYNTKKSSRQSIPCILESTTEETDETSPLIN</sequence>
<dbReference type="GO" id="GO:0040018">
    <property type="term" value="P:positive regulation of multicellular organism growth"/>
    <property type="evidence" value="ECO:0007669"/>
    <property type="project" value="UniProtKB-ARBA"/>
</dbReference>
<evidence type="ECO:0000256" key="7">
    <source>
        <dbReference type="PROSITE-ProRule" id="PRU00703"/>
    </source>
</evidence>
<comment type="similarity">
    <text evidence="2">Belongs to the ACDP family.</text>
</comment>
<dbReference type="GO" id="GO:1905941">
    <property type="term" value="P:positive regulation of gonad development"/>
    <property type="evidence" value="ECO:0007669"/>
    <property type="project" value="UniProtKB-ARBA"/>
</dbReference>
<dbReference type="GO" id="GO:0032026">
    <property type="term" value="P:response to magnesium ion"/>
    <property type="evidence" value="ECO:0007669"/>
    <property type="project" value="UniProtKB-ARBA"/>
</dbReference>
<evidence type="ECO:0000256" key="8">
    <source>
        <dbReference type="PROSITE-ProRule" id="PRU01193"/>
    </source>
</evidence>
<dbReference type="InterPro" id="IPR045095">
    <property type="entry name" value="ACDP"/>
</dbReference>
<evidence type="ECO:0000256" key="2">
    <source>
        <dbReference type="ARBA" id="ARBA00010484"/>
    </source>
</evidence>
<keyword evidence="5 8" id="KW-1133">Transmembrane helix</keyword>
<dbReference type="PROSITE" id="PS51846">
    <property type="entry name" value="CNNM"/>
    <property type="match status" value="1"/>
</dbReference>
<keyword evidence="4" id="KW-0677">Repeat</keyword>
<dbReference type="OrthoDB" id="5353557at2759"/>
<evidence type="ECO:0000256" key="9">
    <source>
        <dbReference type="SAM" id="Phobius"/>
    </source>
</evidence>
<comment type="subcellular location">
    <subcellularLocation>
        <location evidence="1">Membrane</location>
        <topology evidence="1">Multi-pass membrane protein</topology>
    </subcellularLocation>
</comment>
<gene>
    <name evidence="12" type="ORF">MGAL_10B088334</name>
</gene>
<comment type="caution">
    <text evidence="12">The sequence shown here is derived from an EMBL/GenBank/DDBJ whole genome shotgun (WGS) entry which is preliminary data.</text>
</comment>
<dbReference type="Gene3D" id="3.10.580.10">
    <property type="entry name" value="CBS-domain"/>
    <property type="match status" value="1"/>
</dbReference>
<evidence type="ECO:0000313" key="12">
    <source>
        <dbReference type="EMBL" id="VDH92353.1"/>
    </source>
</evidence>
<keyword evidence="6 8" id="KW-0472">Membrane</keyword>
<dbReference type="Pfam" id="PF00571">
    <property type="entry name" value="CBS"/>
    <property type="match status" value="1"/>
</dbReference>
<feature type="domain" description="CNNM transmembrane" evidence="11">
    <location>
        <begin position="32"/>
        <end position="219"/>
    </location>
</feature>
<accession>A0A8B6BLJ5</accession>
<dbReference type="CDD" id="cd04590">
    <property type="entry name" value="CBS_pair_CorC_HlyC_assoc"/>
    <property type="match status" value="1"/>
</dbReference>
<dbReference type="AlphaFoldDB" id="A0A8B6BLJ5"/>
<feature type="transmembrane region" description="Helical" evidence="9">
    <location>
        <begin position="121"/>
        <end position="140"/>
    </location>
</feature>
<reference evidence="12" key="1">
    <citation type="submission" date="2018-11" db="EMBL/GenBank/DDBJ databases">
        <authorList>
            <person name="Alioto T."/>
            <person name="Alioto T."/>
        </authorList>
    </citation>
    <scope>NUCLEOTIDE SEQUENCE</scope>
</reference>